<dbReference type="InterPro" id="IPR035965">
    <property type="entry name" value="PAS-like_dom_sf"/>
</dbReference>
<sequence>MKRRIFLSMCLLAILTVLLSSMLTFVVMYRQIFDIMQREIEKEASYIAASLETAQDPRLFLQNVSTKAHRITLIADDGTVLFDSAERAENMENHRNRPEVSAALKNGIGKSVRLSRTLGKQTFYCAVLLKNGMVLRVANVMDSVYSAILSFVPYILFIIAVTLALALLIANRETKKIVEPINALNLQNPMSNDVYDELSPLLIRIAQQNKQIENQMHTLKEKHEEFNAITENMSEGLILLNEKADILSVNKSAIRIFGGHDSSNYLHRNILTLSRNLTLRAAVKKAIEGDHCEEILEMGNRHYQLTTNPVWVNGRVKGAVVLILDITEKRAAEQIRREFSANVSHELKTPLTSILGYAEIIKNGMVKIEDIPRFAERIYNEANHLIALIDDIIKLSRLDEDNIDIPRKRVNLLELSKRVCARLEPQAREKSVIVSVSGQNGFVFGVEEILEQMIYNLCDNAIKYNKENGRVDVNISPSAKEVVLTVSDTGIGIPKEHQSRVFERFYRVDKSRSNRTSGTGLGLSIVKHGAMHHNARIELESQPGHGTTIRIIFPVSHN</sequence>
<evidence type="ECO:0000313" key="15">
    <source>
        <dbReference type="EMBL" id="SFP95014.1"/>
    </source>
</evidence>
<accession>A0A1I5UI99</accession>
<feature type="domain" description="Histidine kinase" evidence="14">
    <location>
        <begin position="342"/>
        <end position="557"/>
    </location>
</feature>
<dbReference type="InterPro" id="IPR003594">
    <property type="entry name" value="HATPase_dom"/>
</dbReference>
<dbReference type="NCBIfam" id="TIGR00229">
    <property type="entry name" value="sensory_box"/>
    <property type="match status" value="1"/>
</dbReference>
<evidence type="ECO:0000256" key="10">
    <source>
        <dbReference type="ARBA" id="ARBA00023012"/>
    </source>
</evidence>
<dbReference type="InterPro" id="IPR003661">
    <property type="entry name" value="HisK_dim/P_dom"/>
</dbReference>
<dbReference type="InterPro" id="IPR000014">
    <property type="entry name" value="PAS"/>
</dbReference>
<reference evidence="15 16" key="1">
    <citation type="submission" date="2016-10" db="EMBL/GenBank/DDBJ databases">
        <authorList>
            <person name="de Groot N.N."/>
        </authorList>
    </citation>
    <scope>NUCLEOTIDE SEQUENCE [LARGE SCALE GENOMIC DNA]</scope>
    <source>
        <strain evidence="15 16">DSM 20678</strain>
    </source>
</reference>
<evidence type="ECO:0000259" key="14">
    <source>
        <dbReference type="PROSITE" id="PS50109"/>
    </source>
</evidence>
<dbReference type="SMART" id="SM00387">
    <property type="entry name" value="HATPase_c"/>
    <property type="match status" value="1"/>
</dbReference>
<keyword evidence="13" id="KW-0812">Transmembrane</keyword>
<dbReference type="GO" id="GO:0005886">
    <property type="term" value="C:plasma membrane"/>
    <property type="evidence" value="ECO:0007669"/>
    <property type="project" value="UniProtKB-SubCell"/>
</dbReference>
<keyword evidence="13" id="KW-1133">Transmembrane helix</keyword>
<name>A0A1I5UI99_9FIRM</name>
<evidence type="ECO:0000256" key="1">
    <source>
        <dbReference type="ARBA" id="ARBA00000085"/>
    </source>
</evidence>
<feature type="transmembrane region" description="Helical" evidence="13">
    <location>
        <begin position="6"/>
        <end position="29"/>
    </location>
</feature>
<keyword evidence="9" id="KW-0067">ATP-binding</keyword>
<dbReference type="Gene3D" id="3.30.565.10">
    <property type="entry name" value="Histidine kinase-like ATPase, C-terminal domain"/>
    <property type="match status" value="1"/>
</dbReference>
<dbReference type="SUPFAM" id="SSF47384">
    <property type="entry name" value="Homodimeric domain of signal transducing histidine kinase"/>
    <property type="match status" value="1"/>
</dbReference>
<evidence type="ECO:0000256" key="6">
    <source>
        <dbReference type="ARBA" id="ARBA00022679"/>
    </source>
</evidence>
<keyword evidence="16" id="KW-1185">Reference proteome</keyword>
<dbReference type="Gene3D" id="1.10.287.130">
    <property type="match status" value="1"/>
</dbReference>
<keyword evidence="6" id="KW-0808">Transferase</keyword>
<dbReference type="SMART" id="SM00388">
    <property type="entry name" value="HisKA"/>
    <property type="match status" value="1"/>
</dbReference>
<dbReference type="GO" id="GO:0004721">
    <property type="term" value="F:phosphoprotein phosphatase activity"/>
    <property type="evidence" value="ECO:0007669"/>
    <property type="project" value="TreeGrafter"/>
</dbReference>
<dbReference type="CDD" id="cd00075">
    <property type="entry name" value="HATPase"/>
    <property type="match status" value="1"/>
</dbReference>
<organism evidence="15 16">
    <name type="scientific">Caldicoprobacter faecalis</name>
    <dbReference type="NCBI Taxonomy" id="937334"/>
    <lineage>
        <taxon>Bacteria</taxon>
        <taxon>Bacillati</taxon>
        <taxon>Bacillota</taxon>
        <taxon>Clostridia</taxon>
        <taxon>Caldicoprobacterales</taxon>
        <taxon>Caldicoprobacteraceae</taxon>
        <taxon>Caldicoprobacter</taxon>
    </lineage>
</organism>
<dbReference type="InterPro" id="IPR050351">
    <property type="entry name" value="BphY/WalK/GraS-like"/>
</dbReference>
<dbReference type="SUPFAM" id="SSF55874">
    <property type="entry name" value="ATPase domain of HSP90 chaperone/DNA topoisomerase II/histidine kinase"/>
    <property type="match status" value="1"/>
</dbReference>
<keyword evidence="8 15" id="KW-0418">Kinase</keyword>
<dbReference type="GO" id="GO:0005524">
    <property type="term" value="F:ATP binding"/>
    <property type="evidence" value="ECO:0007669"/>
    <property type="project" value="UniProtKB-KW"/>
</dbReference>
<dbReference type="EC" id="2.7.13.3" evidence="3"/>
<evidence type="ECO:0000256" key="11">
    <source>
        <dbReference type="ARBA" id="ARBA00023136"/>
    </source>
</evidence>
<dbReference type="Proteomes" id="UP000198577">
    <property type="component" value="Unassembled WGS sequence"/>
</dbReference>
<keyword evidence="5" id="KW-0597">Phosphoprotein</keyword>
<dbReference type="PROSITE" id="PS50109">
    <property type="entry name" value="HIS_KIN"/>
    <property type="match status" value="1"/>
</dbReference>
<keyword evidence="12" id="KW-0175">Coiled coil</keyword>
<dbReference type="RefSeq" id="WP_092282129.1">
    <property type="nucleotide sequence ID" value="NZ_FOXR01000007.1"/>
</dbReference>
<dbReference type="Pfam" id="PF02518">
    <property type="entry name" value="HATPase_c"/>
    <property type="match status" value="1"/>
</dbReference>
<dbReference type="EMBL" id="FOXR01000007">
    <property type="protein sequence ID" value="SFP95014.1"/>
    <property type="molecule type" value="Genomic_DNA"/>
</dbReference>
<dbReference type="PANTHER" id="PTHR45453:SF1">
    <property type="entry name" value="PHOSPHATE REGULON SENSOR PROTEIN PHOR"/>
    <property type="match status" value="1"/>
</dbReference>
<dbReference type="GO" id="GO:0000155">
    <property type="term" value="F:phosphorelay sensor kinase activity"/>
    <property type="evidence" value="ECO:0007669"/>
    <property type="project" value="InterPro"/>
</dbReference>
<evidence type="ECO:0000256" key="3">
    <source>
        <dbReference type="ARBA" id="ARBA00012438"/>
    </source>
</evidence>
<keyword evidence="11 13" id="KW-0472">Membrane</keyword>
<dbReference type="GO" id="GO:0006355">
    <property type="term" value="P:regulation of DNA-templated transcription"/>
    <property type="evidence" value="ECO:0007669"/>
    <property type="project" value="InterPro"/>
</dbReference>
<dbReference type="FunFam" id="1.10.287.130:FF:000008">
    <property type="entry name" value="Two-component sensor histidine kinase"/>
    <property type="match status" value="1"/>
</dbReference>
<dbReference type="OrthoDB" id="9813151at2"/>
<evidence type="ECO:0000256" key="7">
    <source>
        <dbReference type="ARBA" id="ARBA00022741"/>
    </source>
</evidence>
<evidence type="ECO:0000256" key="4">
    <source>
        <dbReference type="ARBA" id="ARBA00022475"/>
    </source>
</evidence>
<comment type="catalytic activity">
    <reaction evidence="1">
        <text>ATP + protein L-histidine = ADP + protein N-phospho-L-histidine.</text>
        <dbReference type="EC" id="2.7.13.3"/>
    </reaction>
</comment>
<dbReference type="InterPro" id="IPR036890">
    <property type="entry name" value="HATPase_C_sf"/>
</dbReference>
<dbReference type="InterPro" id="IPR036097">
    <property type="entry name" value="HisK_dim/P_sf"/>
</dbReference>
<dbReference type="Gene3D" id="3.30.450.20">
    <property type="entry name" value="PAS domain"/>
    <property type="match status" value="1"/>
</dbReference>
<feature type="coiled-coil region" evidence="12">
    <location>
        <begin position="202"/>
        <end position="229"/>
    </location>
</feature>
<gene>
    <name evidence="15" type="ORF">SAMN05444406_10748</name>
</gene>
<dbReference type="Pfam" id="PF00512">
    <property type="entry name" value="HisKA"/>
    <property type="match status" value="1"/>
</dbReference>
<dbReference type="Pfam" id="PF00989">
    <property type="entry name" value="PAS"/>
    <property type="match status" value="1"/>
</dbReference>
<evidence type="ECO:0000313" key="16">
    <source>
        <dbReference type="Proteomes" id="UP000198577"/>
    </source>
</evidence>
<evidence type="ECO:0000256" key="8">
    <source>
        <dbReference type="ARBA" id="ARBA00022777"/>
    </source>
</evidence>
<keyword evidence="7" id="KW-0547">Nucleotide-binding</keyword>
<proteinExistence type="predicted"/>
<dbReference type="PANTHER" id="PTHR45453">
    <property type="entry name" value="PHOSPHATE REGULON SENSOR PROTEIN PHOR"/>
    <property type="match status" value="1"/>
</dbReference>
<keyword evidence="4" id="KW-1003">Cell membrane</keyword>
<dbReference type="InterPro" id="IPR004358">
    <property type="entry name" value="Sig_transdc_His_kin-like_C"/>
</dbReference>
<keyword evidence="10" id="KW-0902">Two-component regulatory system</keyword>
<dbReference type="InterPro" id="IPR013767">
    <property type="entry name" value="PAS_fold"/>
</dbReference>
<dbReference type="PRINTS" id="PR00344">
    <property type="entry name" value="BCTRLSENSOR"/>
</dbReference>
<evidence type="ECO:0000256" key="13">
    <source>
        <dbReference type="SAM" id="Phobius"/>
    </source>
</evidence>
<protein>
    <recommendedName>
        <fullName evidence="3">histidine kinase</fullName>
        <ecNumber evidence="3">2.7.13.3</ecNumber>
    </recommendedName>
</protein>
<evidence type="ECO:0000256" key="5">
    <source>
        <dbReference type="ARBA" id="ARBA00022553"/>
    </source>
</evidence>
<dbReference type="InterPro" id="IPR005467">
    <property type="entry name" value="His_kinase_dom"/>
</dbReference>
<comment type="subcellular location">
    <subcellularLocation>
        <location evidence="2">Cell membrane</location>
    </subcellularLocation>
</comment>
<feature type="transmembrane region" description="Helical" evidence="13">
    <location>
        <begin position="147"/>
        <end position="170"/>
    </location>
</feature>
<evidence type="ECO:0000256" key="12">
    <source>
        <dbReference type="SAM" id="Coils"/>
    </source>
</evidence>
<dbReference type="AlphaFoldDB" id="A0A1I5UI99"/>
<dbReference type="SUPFAM" id="SSF55785">
    <property type="entry name" value="PYP-like sensor domain (PAS domain)"/>
    <property type="match status" value="1"/>
</dbReference>
<dbReference type="FunFam" id="3.30.565.10:FF:000006">
    <property type="entry name" value="Sensor histidine kinase WalK"/>
    <property type="match status" value="1"/>
</dbReference>
<dbReference type="GO" id="GO:0016036">
    <property type="term" value="P:cellular response to phosphate starvation"/>
    <property type="evidence" value="ECO:0007669"/>
    <property type="project" value="TreeGrafter"/>
</dbReference>
<dbReference type="CDD" id="cd00082">
    <property type="entry name" value="HisKA"/>
    <property type="match status" value="1"/>
</dbReference>
<dbReference type="STRING" id="937334.SAMN05444406_10748"/>
<evidence type="ECO:0000256" key="9">
    <source>
        <dbReference type="ARBA" id="ARBA00022840"/>
    </source>
</evidence>
<evidence type="ECO:0000256" key="2">
    <source>
        <dbReference type="ARBA" id="ARBA00004236"/>
    </source>
</evidence>